<evidence type="ECO:0000313" key="1">
    <source>
        <dbReference type="EMBL" id="KKT37053.1"/>
    </source>
</evidence>
<dbReference type="Proteomes" id="UP000034617">
    <property type="component" value="Unassembled WGS sequence"/>
</dbReference>
<protein>
    <submittedName>
        <fullName evidence="1">Uncharacterized protein</fullName>
    </submittedName>
</protein>
<comment type="caution">
    <text evidence="1">The sequence shown here is derived from an EMBL/GenBank/DDBJ whole genome shotgun (WGS) entry which is preliminary data.</text>
</comment>
<evidence type="ECO:0000313" key="2">
    <source>
        <dbReference type="Proteomes" id="UP000034617"/>
    </source>
</evidence>
<sequence>MLYHIYPSTRKPPNFSRVDKWFFWAFGTGFRLGQSREATGFNPWRLIFEKQYAFYKDFFGSGDI</sequence>
<gene>
    <name evidence="1" type="ORF">UW22_C0032G0016</name>
</gene>
<reference evidence="1 2" key="1">
    <citation type="journal article" date="2015" name="Nature">
        <title>rRNA introns, odd ribosomes, and small enigmatic genomes across a large radiation of phyla.</title>
        <authorList>
            <person name="Brown C.T."/>
            <person name="Hug L.A."/>
            <person name="Thomas B.C."/>
            <person name="Sharon I."/>
            <person name="Castelle C.J."/>
            <person name="Singh A."/>
            <person name="Wilkins M.J."/>
            <person name="Williams K.H."/>
            <person name="Banfield J.F."/>
        </authorList>
    </citation>
    <scope>NUCLEOTIDE SEQUENCE [LARGE SCALE GENOMIC DNA]</scope>
</reference>
<name>A0A0G1GS20_9BACT</name>
<accession>A0A0G1GS20</accession>
<proteinExistence type="predicted"/>
<dbReference type="AlphaFoldDB" id="A0A0G1GS20"/>
<dbReference type="EMBL" id="LCHM01000032">
    <property type="protein sequence ID" value="KKT37053.1"/>
    <property type="molecule type" value="Genomic_DNA"/>
</dbReference>
<organism evidence="1 2">
    <name type="scientific">Candidatus Gottesmanbacteria bacterium GW2011_GWB1_44_11c</name>
    <dbReference type="NCBI Taxonomy" id="1618447"/>
    <lineage>
        <taxon>Bacteria</taxon>
        <taxon>Candidatus Gottesmaniibacteriota</taxon>
    </lineage>
</organism>